<feature type="non-terminal residue" evidence="1">
    <location>
        <position position="1"/>
    </location>
</feature>
<protein>
    <submittedName>
        <fullName evidence="1">Uncharacterized protein</fullName>
    </submittedName>
</protein>
<reference evidence="1" key="1">
    <citation type="submission" date="2023-08" db="EMBL/GenBank/DDBJ databases">
        <authorList>
            <person name="Chen Y."/>
            <person name="Shah S."/>
            <person name="Dougan E. K."/>
            <person name="Thang M."/>
            <person name="Chan C."/>
        </authorList>
    </citation>
    <scope>NUCLEOTIDE SEQUENCE</scope>
</reference>
<accession>A0AA36HSE1</accession>
<gene>
    <name evidence="1" type="ORF">EVOR1521_LOCUS4012</name>
</gene>
<keyword evidence="2" id="KW-1185">Reference proteome</keyword>
<dbReference type="AlphaFoldDB" id="A0AA36HSE1"/>
<organism evidence="1 2">
    <name type="scientific">Effrenium voratum</name>
    <dbReference type="NCBI Taxonomy" id="2562239"/>
    <lineage>
        <taxon>Eukaryota</taxon>
        <taxon>Sar</taxon>
        <taxon>Alveolata</taxon>
        <taxon>Dinophyceae</taxon>
        <taxon>Suessiales</taxon>
        <taxon>Symbiodiniaceae</taxon>
        <taxon>Effrenium</taxon>
    </lineage>
</organism>
<name>A0AA36HSE1_9DINO</name>
<evidence type="ECO:0000313" key="2">
    <source>
        <dbReference type="Proteomes" id="UP001178507"/>
    </source>
</evidence>
<evidence type="ECO:0000313" key="1">
    <source>
        <dbReference type="EMBL" id="CAJ1374456.1"/>
    </source>
</evidence>
<dbReference type="Proteomes" id="UP001178507">
    <property type="component" value="Unassembled WGS sequence"/>
</dbReference>
<comment type="caution">
    <text evidence="1">The sequence shown here is derived from an EMBL/GenBank/DDBJ whole genome shotgun (WGS) entry which is preliminary data.</text>
</comment>
<sequence length="180" mass="19620">HQVGLQELLALLRTKRYEEVLEAWPILEEFTAEAFSAVVEALLALDRPEDVGLFFSKAANNLTHLRGSLHHSVRALAESSQAPAACVSSALRDVFQFRGSLDGRACQELLVAFANMNDPRHAGELVKHLHAQEEELPCDVLSRAVRAFLSCQNLEAAVEYLQQVAACGLPSEARASESAG</sequence>
<dbReference type="EMBL" id="CAUJNA010000254">
    <property type="protein sequence ID" value="CAJ1374456.1"/>
    <property type="molecule type" value="Genomic_DNA"/>
</dbReference>
<proteinExistence type="predicted"/>